<comment type="similarity">
    <text evidence="2 17">Belongs to the UppP family.</text>
</comment>
<feature type="transmembrane region" description="Helical" evidence="17">
    <location>
        <begin position="214"/>
        <end position="240"/>
    </location>
</feature>
<dbReference type="Proteomes" id="UP000019681">
    <property type="component" value="Unassembled WGS sequence"/>
</dbReference>
<keyword evidence="10 17" id="KW-1133">Transmembrane helix</keyword>
<evidence type="ECO:0000256" key="10">
    <source>
        <dbReference type="ARBA" id="ARBA00022989"/>
    </source>
</evidence>
<dbReference type="OrthoDB" id="9808289at2"/>
<dbReference type="GO" id="GO:0008360">
    <property type="term" value="P:regulation of cell shape"/>
    <property type="evidence" value="ECO:0007669"/>
    <property type="project" value="UniProtKB-KW"/>
</dbReference>
<evidence type="ECO:0000256" key="9">
    <source>
        <dbReference type="ARBA" id="ARBA00022984"/>
    </source>
</evidence>
<keyword evidence="9 17" id="KW-0573">Peptidoglycan synthesis</keyword>
<keyword evidence="8 17" id="KW-0133">Cell shape</keyword>
<dbReference type="PANTHER" id="PTHR30622">
    <property type="entry name" value="UNDECAPRENYL-DIPHOSPHATASE"/>
    <property type="match status" value="1"/>
</dbReference>
<sequence length="264" mass="29091">MILKAIILGIIEGLTEFLPVSSTGHLILFSQYVDFSGEFANTFNVVIQVGAILAVILYFWNKLFPKFDNIRQAKEVYNLWLKVIIGVLPAVVLGVLFEDYIDKKLMGNSRAVAAALIVGAILLLISEKRQRRVKVKDTNDITVKQSFLIGVFQCLAMWPGMSRSASTIIGGLFLGLSREAAAEFSFFLAVPTICGAALLKIVKLIKAGIVITSFQWIVLTVGTLVSFVVALLVIAGFMSYIRKRKLAPFAYYRIILGVLVLLLV</sequence>
<dbReference type="GO" id="GO:0050380">
    <property type="term" value="F:undecaprenyl-diphosphatase activity"/>
    <property type="evidence" value="ECO:0007669"/>
    <property type="project" value="UniProtKB-UniRule"/>
</dbReference>
<proteinExistence type="inferred from homology"/>
<accession>A0A017S0Q7</accession>
<feature type="transmembrane region" description="Helical" evidence="17">
    <location>
        <begin position="246"/>
        <end position="263"/>
    </location>
</feature>
<organism evidence="18 19">
    <name type="scientific">Fervidicella metallireducens AeB</name>
    <dbReference type="NCBI Taxonomy" id="1403537"/>
    <lineage>
        <taxon>Bacteria</taxon>
        <taxon>Bacillati</taxon>
        <taxon>Bacillota</taxon>
        <taxon>Clostridia</taxon>
        <taxon>Eubacteriales</taxon>
        <taxon>Clostridiaceae</taxon>
        <taxon>Fervidicella</taxon>
    </lineage>
</organism>
<keyword evidence="13 17" id="KW-0961">Cell wall biogenesis/degradation</keyword>
<evidence type="ECO:0000256" key="13">
    <source>
        <dbReference type="ARBA" id="ARBA00023316"/>
    </source>
</evidence>
<keyword evidence="19" id="KW-1185">Reference proteome</keyword>
<feature type="transmembrane region" description="Helical" evidence="17">
    <location>
        <begin position="147"/>
        <end position="174"/>
    </location>
</feature>
<dbReference type="InterPro" id="IPR003824">
    <property type="entry name" value="UppP"/>
</dbReference>
<comment type="function">
    <text evidence="17">Catalyzes the dephosphorylation of undecaprenyl diphosphate (UPP). Confers resistance to bacitracin.</text>
</comment>
<evidence type="ECO:0000256" key="17">
    <source>
        <dbReference type="HAMAP-Rule" id="MF_01006"/>
    </source>
</evidence>
<feature type="transmembrane region" description="Helical" evidence="17">
    <location>
        <begin position="79"/>
        <end position="97"/>
    </location>
</feature>
<keyword evidence="12 17" id="KW-0046">Antibiotic resistance</keyword>
<reference evidence="18 19" key="1">
    <citation type="journal article" date="2014" name="Genome Announc.">
        <title>Draft Genome Sequence of Fervidicella metallireducens Strain AeBT, an Iron-Reducing Thermoanaerobe from the Great Artesian Basin.</title>
        <authorList>
            <person name="Patel B.K."/>
        </authorList>
    </citation>
    <scope>NUCLEOTIDE SEQUENCE [LARGE SCALE GENOMIC DNA]</scope>
    <source>
        <strain evidence="18 19">AeB</strain>
    </source>
</reference>
<comment type="subcellular location">
    <subcellularLocation>
        <location evidence="1 17">Cell membrane</location>
        <topology evidence="1 17">Multi-pass membrane protein</topology>
    </subcellularLocation>
</comment>
<evidence type="ECO:0000256" key="3">
    <source>
        <dbReference type="ARBA" id="ARBA00012374"/>
    </source>
</evidence>
<dbReference type="NCBIfam" id="NF001389">
    <property type="entry name" value="PRK00281.1-2"/>
    <property type="match status" value="1"/>
</dbReference>
<evidence type="ECO:0000256" key="5">
    <source>
        <dbReference type="ARBA" id="ARBA00022475"/>
    </source>
</evidence>
<dbReference type="Pfam" id="PF02673">
    <property type="entry name" value="BacA"/>
    <property type="match status" value="1"/>
</dbReference>
<evidence type="ECO:0000256" key="2">
    <source>
        <dbReference type="ARBA" id="ARBA00010621"/>
    </source>
</evidence>
<keyword evidence="7 17" id="KW-0378">Hydrolase</keyword>
<dbReference type="AlphaFoldDB" id="A0A017S0Q7"/>
<evidence type="ECO:0000256" key="11">
    <source>
        <dbReference type="ARBA" id="ARBA00023136"/>
    </source>
</evidence>
<dbReference type="RefSeq" id="WP_035377073.1">
    <property type="nucleotide sequence ID" value="NZ_AZQP01000001.1"/>
</dbReference>
<evidence type="ECO:0000313" key="19">
    <source>
        <dbReference type="Proteomes" id="UP000019681"/>
    </source>
</evidence>
<evidence type="ECO:0000256" key="12">
    <source>
        <dbReference type="ARBA" id="ARBA00023251"/>
    </source>
</evidence>
<evidence type="ECO:0000313" key="18">
    <source>
        <dbReference type="EMBL" id="EYE89765.1"/>
    </source>
</evidence>
<evidence type="ECO:0000256" key="14">
    <source>
        <dbReference type="ARBA" id="ARBA00032707"/>
    </source>
</evidence>
<comment type="caution">
    <text evidence="18">The sequence shown here is derived from an EMBL/GenBank/DDBJ whole genome shotgun (WGS) entry which is preliminary data.</text>
</comment>
<evidence type="ECO:0000256" key="1">
    <source>
        <dbReference type="ARBA" id="ARBA00004651"/>
    </source>
</evidence>
<keyword evidence="5 17" id="KW-1003">Cell membrane</keyword>
<evidence type="ECO:0000256" key="7">
    <source>
        <dbReference type="ARBA" id="ARBA00022801"/>
    </source>
</evidence>
<evidence type="ECO:0000256" key="8">
    <source>
        <dbReference type="ARBA" id="ARBA00022960"/>
    </source>
</evidence>
<feature type="transmembrane region" description="Helical" evidence="17">
    <location>
        <begin position="180"/>
        <end position="202"/>
    </location>
</feature>
<dbReference type="GO" id="GO:0005886">
    <property type="term" value="C:plasma membrane"/>
    <property type="evidence" value="ECO:0007669"/>
    <property type="project" value="UniProtKB-SubCell"/>
</dbReference>
<evidence type="ECO:0000256" key="6">
    <source>
        <dbReference type="ARBA" id="ARBA00022692"/>
    </source>
</evidence>
<gene>
    <name evidence="17" type="primary">uppP</name>
    <name evidence="18" type="ORF">Q428_00200</name>
</gene>
<name>A0A017S0Q7_9CLOT</name>
<comment type="catalytic activity">
    <reaction evidence="16 17">
        <text>di-trans,octa-cis-undecaprenyl diphosphate + H2O = di-trans,octa-cis-undecaprenyl phosphate + phosphate + H(+)</text>
        <dbReference type="Rhea" id="RHEA:28094"/>
        <dbReference type="ChEBI" id="CHEBI:15377"/>
        <dbReference type="ChEBI" id="CHEBI:15378"/>
        <dbReference type="ChEBI" id="CHEBI:43474"/>
        <dbReference type="ChEBI" id="CHEBI:58405"/>
        <dbReference type="ChEBI" id="CHEBI:60392"/>
        <dbReference type="EC" id="3.6.1.27"/>
    </reaction>
</comment>
<dbReference type="HAMAP" id="MF_01006">
    <property type="entry name" value="Undec_diphosphatase"/>
    <property type="match status" value="1"/>
</dbReference>
<evidence type="ECO:0000256" key="4">
    <source>
        <dbReference type="ARBA" id="ARBA00021581"/>
    </source>
</evidence>
<feature type="transmembrane region" description="Helical" evidence="17">
    <location>
        <begin position="39"/>
        <end position="59"/>
    </location>
</feature>
<dbReference type="GO" id="GO:0009252">
    <property type="term" value="P:peptidoglycan biosynthetic process"/>
    <property type="evidence" value="ECO:0007669"/>
    <property type="project" value="UniProtKB-KW"/>
</dbReference>
<feature type="transmembrane region" description="Helical" evidence="17">
    <location>
        <begin position="109"/>
        <end position="126"/>
    </location>
</feature>
<protein>
    <recommendedName>
        <fullName evidence="4 17">Undecaprenyl-diphosphatase</fullName>
        <ecNumber evidence="3 17">3.6.1.27</ecNumber>
    </recommendedName>
    <alternativeName>
        <fullName evidence="15 17">Bacitracin resistance protein</fullName>
    </alternativeName>
    <alternativeName>
        <fullName evidence="14 17">Undecaprenyl pyrophosphate phosphatase</fullName>
    </alternativeName>
</protein>
<dbReference type="NCBIfam" id="NF001390">
    <property type="entry name" value="PRK00281.1-4"/>
    <property type="match status" value="1"/>
</dbReference>
<evidence type="ECO:0000256" key="16">
    <source>
        <dbReference type="ARBA" id="ARBA00047594"/>
    </source>
</evidence>
<dbReference type="GO" id="GO:0046677">
    <property type="term" value="P:response to antibiotic"/>
    <property type="evidence" value="ECO:0007669"/>
    <property type="project" value="UniProtKB-UniRule"/>
</dbReference>
<dbReference type="EMBL" id="AZQP01000001">
    <property type="protein sequence ID" value="EYE89765.1"/>
    <property type="molecule type" value="Genomic_DNA"/>
</dbReference>
<keyword evidence="11 17" id="KW-0472">Membrane</keyword>
<dbReference type="PANTHER" id="PTHR30622:SF3">
    <property type="entry name" value="UNDECAPRENYL-DIPHOSPHATASE"/>
    <property type="match status" value="1"/>
</dbReference>
<evidence type="ECO:0000256" key="15">
    <source>
        <dbReference type="ARBA" id="ARBA00032932"/>
    </source>
</evidence>
<dbReference type="EC" id="3.6.1.27" evidence="3 17"/>
<keyword evidence="6 17" id="KW-0812">Transmembrane</keyword>
<comment type="miscellaneous">
    <text evidence="17">Bacitracin is thought to be involved in the inhibition of peptidoglycan synthesis by sequestering undecaprenyl diphosphate, thereby reducing the pool of lipid carrier available.</text>
</comment>
<dbReference type="GO" id="GO:0071555">
    <property type="term" value="P:cell wall organization"/>
    <property type="evidence" value="ECO:0007669"/>
    <property type="project" value="UniProtKB-KW"/>
</dbReference>
<dbReference type="STRING" id="1403537.Q428_00200"/>
<dbReference type="NCBIfam" id="TIGR00753">
    <property type="entry name" value="undec_PP_bacA"/>
    <property type="match status" value="1"/>
</dbReference>